<sequence length="166" mass="18419">PPILSANAAVPVTSRLASRTFSEEAWPGTTTPRVHQAEKLANQEARSRFHNRSSPITASTLRLARRVSRGSGCGAGQDLDLLLCHTQMYNNNTTEHKLNVEAMIKNINTISLELKKMKELSQLRLCDLTLHFSRPVKTDDLKDTERDSPLSEESKTSDVSLASNSF</sequence>
<proteinExistence type="predicted"/>
<evidence type="ECO:0000256" key="1">
    <source>
        <dbReference type="SAM" id="MobiDB-lite"/>
    </source>
</evidence>
<evidence type="ECO:0000313" key="3">
    <source>
        <dbReference type="Proteomes" id="UP000299084"/>
    </source>
</evidence>
<dbReference type="Proteomes" id="UP000299084">
    <property type="component" value="Unassembled WGS sequence"/>
</dbReference>
<name>A0A5N4CKE3_CAMDR</name>
<dbReference type="EMBL" id="JWIN03000022">
    <property type="protein sequence ID" value="KAB1259389.1"/>
    <property type="molecule type" value="Genomic_DNA"/>
</dbReference>
<feature type="non-terminal residue" evidence="2">
    <location>
        <position position="1"/>
    </location>
</feature>
<accession>A0A5N4CKE3</accession>
<organism evidence="2 3">
    <name type="scientific">Camelus dromedarius</name>
    <name type="common">Dromedary</name>
    <name type="synonym">Arabian camel</name>
    <dbReference type="NCBI Taxonomy" id="9838"/>
    <lineage>
        <taxon>Eukaryota</taxon>
        <taxon>Metazoa</taxon>
        <taxon>Chordata</taxon>
        <taxon>Craniata</taxon>
        <taxon>Vertebrata</taxon>
        <taxon>Euteleostomi</taxon>
        <taxon>Mammalia</taxon>
        <taxon>Eutheria</taxon>
        <taxon>Laurasiatheria</taxon>
        <taxon>Artiodactyla</taxon>
        <taxon>Tylopoda</taxon>
        <taxon>Camelidae</taxon>
        <taxon>Camelus</taxon>
    </lineage>
</organism>
<dbReference type="STRING" id="9838.ENSCDRP00005009134"/>
<comment type="caution">
    <text evidence="2">The sequence shown here is derived from an EMBL/GenBank/DDBJ whole genome shotgun (WGS) entry which is preliminary data.</text>
</comment>
<dbReference type="AlphaFoldDB" id="A0A5N4CKE3"/>
<protein>
    <submittedName>
        <fullName evidence="2">Uncharacterized protein</fullName>
    </submittedName>
</protein>
<feature type="region of interest" description="Disordered" evidence="1">
    <location>
        <begin position="138"/>
        <end position="166"/>
    </location>
</feature>
<keyword evidence="3" id="KW-1185">Reference proteome</keyword>
<evidence type="ECO:0000313" key="2">
    <source>
        <dbReference type="EMBL" id="KAB1259389.1"/>
    </source>
</evidence>
<feature type="compositionally biased region" description="Polar residues" evidence="1">
    <location>
        <begin position="157"/>
        <end position="166"/>
    </location>
</feature>
<gene>
    <name evidence="2" type="ORF">Cadr_000025729</name>
</gene>
<reference evidence="2 3" key="1">
    <citation type="journal article" date="2019" name="Mol. Ecol. Resour.">
        <title>Improving Illumina assemblies with Hi-C and long reads: an example with the North African dromedary.</title>
        <authorList>
            <person name="Elbers J.P."/>
            <person name="Rogers M.F."/>
            <person name="Perelman P.L."/>
            <person name="Proskuryakova A.A."/>
            <person name="Serdyukova N.A."/>
            <person name="Johnson W.E."/>
            <person name="Horin P."/>
            <person name="Corander J."/>
            <person name="Murphy D."/>
            <person name="Burger P.A."/>
        </authorList>
    </citation>
    <scope>NUCLEOTIDE SEQUENCE [LARGE SCALE GENOMIC DNA]</scope>
    <source>
        <strain evidence="2">Drom800</strain>
        <tissue evidence="2">Blood</tissue>
    </source>
</reference>
<feature type="compositionally biased region" description="Basic and acidic residues" evidence="1">
    <location>
        <begin position="138"/>
        <end position="156"/>
    </location>
</feature>